<evidence type="ECO:0000256" key="5">
    <source>
        <dbReference type="ARBA" id="ARBA00032234"/>
    </source>
</evidence>
<evidence type="ECO:0000313" key="9">
    <source>
        <dbReference type="EMBL" id="KAK2170075.1"/>
    </source>
</evidence>
<dbReference type="GO" id="GO:0000151">
    <property type="term" value="C:ubiquitin ligase complex"/>
    <property type="evidence" value="ECO:0007669"/>
    <property type="project" value="TreeGrafter"/>
</dbReference>
<dbReference type="GO" id="GO:0005634">
    <property type="term" value="C:nucleus"/>
    <property type="evidence" value="ECO:0007669"/>
    <property type="project" value="TreeGrafter"/>
</dbReference>
<organism evidence="9 10">
    <name type="scientific">Ridgeia piscesae</name>
    <name type="common">Tubeworm</name>
    <dbReference type="NCBI Taxonomy" id="27915"/>
    <lineage>
        <taxon>Eukaryota</taxon>
        <taxon>Metazoa</taxon>
        <taxon>Spiralia</taxon>
        <taxon>Lophotrochozoa</taxon>
        <taxon>Annelida</taxon>
        <taxon>Polychaeta</taxon>
        <taxon>Sedentaria</taxon>
        <taxon>Canalipalpata</taxon>
        <taxon>Sabellida</taxon>
        <taxon>Siboglinidae</taxon>
        <taxon>Ridgeia</taxon>
    </lineage>
</organism>
<evidence type="ECO:0000256" key="7">
    <source>
        <dbReference type="ARBA" id="ARBA00053831"/>
    </source>
</evidence>
<dbReference type="GO" id="GO:0006513">
    <property type="term" value="P:protein monoubiquitination"/>
    <property type="evidence" value="ECO:0007669"/>
    <property type="project" value="TreeGrafter"/>
</dbReference>
<gene>
    <name evidence="9" type="ORF">NP493_1164g00001</name>
</gene>
<dbReference type="Pfam" id="PF09814">
    <property type="entry name" value="HECT_2"/>
    <property type="match status" value="1"/>
</dbReference>
<evidence type="ECO:0000256" key="8">
    <source>
        <dbReference type="ARBA" id="ARBA00064185"/>
    </source>
</evidence>
<dbReference type="GO" id="GO:0061630">
    <property type="term" value="F:ubiquitin protein ligase activity"/>
    <property type="evidence" value="ECO:0007669"/>
    <property type="project" value="UniProtKB-EC"/>
</dbReference>
<comment type="subunit">
    <text evidence="8">Interacts with UBE2C/UbcH10 (E2 ubiquitin-conjugating enzyme). In vitro, interacts with cyclin-B.</text>
</comment>
<dbReference type="AlphaFoldDB" id="A0AAD9KFE1"/>
<name>A0AAD9KFE1_RIDPI</name>
<reference evidence="9" key="1">
    <citation type="journal article" date="2023" name="Mol. Biol. Evol.">
        <title>Third-Generation Sequencing Reveals the Adaptive Role of the Epigenome in Three Deep-Sea Polychaetes.</title>
        <authorList>
            <person name="Perez M."/>
            <person name="Aroh O."/>
            <person name="Sun Y."/>
            <person name="Lan Y."/>
            <person name="Juniper S.K."/>
            <person name="Young C.R."/>
            <person name="Angers B."/>
            <person name="Qian P.Y."/>
        </authorList>
    </citation>
    <scope>NUCLEOTIDE SEQUENCE</scope>
    <source>
        <strain evidence="9">R07B-5</strain>
    </source>
</reference>
<evidence type="ECO:0000256" key="1">
    <source>
        <dbReference type="ARBA" id="ARBA00000885"/>
    </source>
</evidence>
<comment type="catalytic activity">
    <reaction evidence="1">
        <text>S-ubiquitinyl-[E2 ubiquitin-conjugating enzyme]-L-cysteine + [acceptor protein]-L-lysine = [E2 ubiquitin-conjugating enzyme]-L-cysteine + N(6)-ubiquitinyl-[acceptor protein]-L-lysine.</text>
        <dbReference type="EC" id="2.3.2.26"/>
    </reaction>
</comment>
<comment type="caution">
    <text evidence="9">The sequence shown here is derived from an EMBL/GenBank/DDBJ whole genome shotgun (WGS) entry which is preliminary data.</text>
</comment>
<proteinExistence type="predicted"/>
<accession>A0AAD9KFE1</accession>
<dbReference type="GO" id="GO:0005829">
    <property type="term" value="C:cytosol"/>
    <property type="evidence" value="ECO:0007669"/>
    <property type="project" value="TreeGrafter"/>
</dbReference>
<dbReference type="GO" id="GO:0000209">
    <property type="term" value="P:protein polyubiquitination"/>
    <property type="evidence" value="ECO:0007669"/>
    <property type="project" value="TreeGrafter"/>
</dbReference>
<dbReference type="EMBL" id="JAODUO010001162">
    <property type="protein sequence ID" value="KAK2170075.1"/>
    <property type="molecule type" value="Genomic_DNA"/>
</dbReference>
<evidence type="ECO:0000256" key="2">
    <source>
        <dbReference type="ARBA" id="ARBA00012485"/>
    </source>
</evidence>
<keyword evidence="10" id="KW-1185">Reference proteome</keyword>
<dbReference type="GO" id="GO:0051865">
    <property type="term" value="P:protein autoubiquitination"/>
    <property type="evidence" value="ECO:0007669"/>
    <property type="project" value="TreeGrafter"/>
</dbReference>
<comment type="function">
    <text evidence="7">E3 ubiquitin-protein ligase which accepts ubiquitin from specific E2 ubiquitin-conjugating enzymes, and transfers it to substrates, generally promoting their degradation by the proteasome. Independently of its E3 ubiquitin-protein ligase activity, acts as an inhibitor of CPSF3 endonuclease activity by blocking CPSF3 active site.</text>
</comment>
<dbReference type="InterPro" id="IPR019193">
    <property type="entry name" value="UBQ-conj_enz_E2-bd_prot"/>
</dbReference>
<dbReference type="PANTHER" id="PTHR31531:SF2">
    <property type="entry name" value="E3 UBIQUITIN-PROTEIN LIGASE E3D"/>
    <property type="match status" value="1"/>
</dbReference>
<evidence type="ECO:0000256" key="3">
    <source>
        <dbReference type="ARBA" id="ARBA00013646"/>
    </source>
</evidence>
<dbReference type="GO" id="GO:0043161">
    <property type="term" value="P:proteasome-mediated ubiquitin-dependent protein catabolic process"/>
    <property type="evidence" value="ECO:0007669"/>
    <property type="project" value="TreeGrafter"/>
</dbReference>
<evidence type="ECO:0000256" key="4">
    <source>
        <dbReference type="ARBA" id="ARBA00029737"/>
    </source>
</evidence>
<dbReference type="PANTHER" id="PTHR31531">
    <property type="entry name" value="E3 UBIQUITIN-PROTEIN LIGASE E3D FAMILY MEMBER"/>
    <property type="match status" value="1"/>
</dbReference>
<dbReference type="EC" id="2.3.2.26" evidence="2"/>
<protein>
    <recommendedName>
        <fullName evidence="3">E3 ubiquitin-protein ligase E3D</fullName>
        <ecNumber evidence="2">2.3.2.26</ecNumber>
    </recommendedName>
    <alternativeName>
        <fullName evidence="6">HECT-type E3 ubiquitin transferase E3D</fullName>
    </alternativeName>
    <alternativeName>
        <fullName evidence="5">UbcH10-binding protein with a HECT-like domain</fullName>
    </alternativeName>
    <alternativeName>
        <fullName evidence="4">Ubiquitin-conjugating enzyme E2C-binding protein</fullName>
    </alternativeName>
</protein>
<dbReference type="GO" id="GO:0030332">
    <property type="term" value="F:cyclin binding"/>
    <property type="evidence" value="ECO:0007669"/>
    <property type="project" value="TreeGrafter"/>
</dbReference>
<evidence type="ECO:0000256" key="6">
    <source>
        <dbReference type="ARBA" id="ARBA00032298"/>
    </source>
</evidence>
<dbReference type="Proteomes" id="UP001209878">
    <property type="component" value="Unassembled WGS sequence"/>
</dbReference>
<dbReference type="GO" id="GO:0031624">
    <property type="term" value="F:ubiquitin conjugating enzyme binding"/>
    <property type="evidence" value="ECO:0007669"/>
    <property type="project" value="TreeGrafter"/>
</dbReference>
<evidence type="ECO:0000313" key="10">
    <source>
        <dbReference type="Proteomes" id="UP001209878"/>
    </source>
</evidence>
<sequence>MATTSEFCKVYGDGDNKCAISLYAELKPNLSAMQIVLQFHGDRNGKCNRGTMAVTVRESTITVTSEKPVNCDVTFDLHPLKFLPKSCRGLQWVGDSELHFRIETTTTATGDVPPVMLDGVHINSSVTDTLKVYERSNFSCSCRSCGQEIIGKCTFQRVLPLPSEKWYEDADSWFCHKPITDPSHPVNSACGVTPREGDCLVAQSHFVVCHSALAPGGAVVGTNSRRSKVVLPSVTCQRCGCTLGRQHHAGSNKCPEENGDVKLPVAVRLFTHSLNLPAQGDHSERNRADFGLEMAEVLLQQRHQYNCFRFMVEMTQPRDNRLVPYILLTVLDSKTLLYTGHSSGLCAKVKVSPQPVLKLLYKDCIRNNTASLADKWNKDLTVHSLNLPEHMCCHLLGALARSTASLPKSLRHLDDFYVS</sequence>